<gene>
    <name evidence="2" type="ORF">EV378_4872</name>
</gene>
<evidence type="ECO:0000313" key="2">
    <source>
        <dbReference type="EMBL" id="TCK20906.1"/>
    </source>
</evidence>
<evidence type="ECO:0000313" key="3">
    <source>
        <dbReference type="Proteomes" id="UP000295560"/>
    </source>
</evidence>
<dbReference type="AlphaFoldDB" id="A0A4V2PHI5"/>
<feature type="region of interest" description="Disordered" evidence="1">
    <location>
        <begin position="1"/>
        <end position="25"/>
    </location>
</feature>
<name>A0A4V2PHI5_PSEEN</name>
<comment type="caution">
    <text evidence="2">The sequence shown here is derived from an EMBL/GenBank/DDBJ whole genome shotgun (WGS) entry which is preliminary data.</text>
</comment>
<evidence type="ECO:0000256" key="1">
    <source>
        <dbReference type="SAM" id="MobiDB-lite"/>
    </source>
</evidence>
<keyword evidence="3" id="KW-1185">Reference proteome</keyword>
<sequence>MDGGGLAQELWSGVEQGQSNRTDQRNVNVAPVVQVAPTIDADGLLGRDGGDVRPDNRIDNRTIQENRNETVQHQFGCTRGG</sequence>
<dbReference type="EMBL" id="SMFZ01000002">
    <property type="protein sequence ID" value="TCK20906.1"/>
    <property type="molecule type" value="Genomic_DNA"/>
</dbReference>
<dbReference type="Proteomes" id="UP000295560">
    <property type="component" value="Unassembled WGS sequence"/>
</dbReference>
<accession>A0A4V2PHI5</accession>
<organism evidence="2 3">
    <name type="scientific">Pseudonocardia endophytica</name>
    <dbReference type="NCBI Taxonomy" id="401976"/>
    <lineage>
        <taxon>Bacteria</taxon>
        <taxon>Bacillati</taxon>
        <taxon>Actinomycetota</taxon>
        <taxon>Actinomycetes</taxon>
        <taxon>Pseudonocardiales</taxon>
        <taxon>Pseudonocardiaceae</taxon>
        <taxon>Pseudonocardia</taxon>
    </lineage>
</organism>
<reference evidence="2 3" key="1">
    <citation type="submission" date="2019-03" db="EMBL/GenBank/DDBJ databases">
        <title>Sequencing the genomes of 1000 actinobacteria strains.</title>
        <authorList>
            <person name="Klenk H.-P."/>
        </authorList>
    </citation>
    <scope>NUCLEOTIDE SEQUENCE [LARGE SCALE GENOMIC DNA]</scope>
    <source>
        <strain evidence="2 3">DSM 44969</strain>
    </source>
</reference>
<proteinExistence type="predicted"/>
<protein>
    <submittedName>
        <fullName evidence="2">Uncharacterized protein</fullName>
    </submittedName>
</protein>